<evidence type="ECO:0000313" key="1">
    <source>
        <dbReference type="EMBL" id="KEQ31506.1"/>
    </source>
</evidence>
<name>A0A081PLD3_9SPHI</name>
<keyword evidence="2" id="KW-1185">Reference proteome</keyword>
<protein>
    <submittedName>
        <fullName evidence="1">Uncharacterized protein</fullName>
    </submittedName>
</protein>
<sequence length="102" mass="11968">MIYANKKVQESPNQAAQHAKIIDTMLQLQEKEFVRIEGQTVWLRSNLWKNVLLAQNWMKCAHIYCNLILKYNKKSPLEFRDIETDAVIGKLNGKQVKVLLFH</sequence>
<evidence type="ECO:0000313" key="2">
    <source>
        <dbReference type="Proteomes" id="UP000028007"/>
    </source>
</evidence>
<gene>
    <name evidence="1" type="ORF">N180_17465</name>
</gene>
<reference evidence="1 2" key="1">
    <citation type="journal article" date="1992" name="Int. J. Syst. Bacteriol.">
        <title>Sphingobacterium antarcticus sp. nov. a Psychrotrophic Bacterium from the Soils of Schirmacher Oasis, Antarctica.</title>
        <authorList>
            <person name="Shivaji S."/>
            <person name="Ray M.K."/>
            <person name="Rao N.S."/>
            <person name="Saiserr L."/>
            <person name="Jagannadham M.V."/>
            <person name="Kumar G.S."/>
            <person name="Reddy G."/>
            <person name="Bhargava P.M."/>
        </authorList>
    </citation>
    <scope>NUCLEOTIDE SEQUENCE [LARGE SCALE GENOMIC DNA]</scope>
    <source>
        <strain evidence="1 2">4BY</strain>
    </source>
</reference>
<organism evidence="1 2">
    <name type="scientific">Pedobacter antarcticus 4BY</name>
    <dbReference type="NCBI Taxonomy" id="1358423"/>
    <lineage>
        <taxon>Bacteria</taxon>
        <taxon>Pseudomonadati</taxon>
        <taxon>Bacteroidota</taxon>
        <taxon>Sphingobacteriia</taxon>
        <taxon>Sphingobacteriales</taxon>
        <taxon>Sphingobacteriaceae</taxon>
        <taxon>Pedobacter</taxon>
    </lineage>
</organism>
<dbReference type="eggNOG" id="ENOG502ZSBW">
    <property type="taxonomic scope" value="Bacteria"/>
</dbReference>
<dbReference type="AlphaFoldDB" id="A0A081PLD3"/>
<comment type="caution">
    <text evidence="1">The sequence shown here is derived from an EMBL/GenBank/DDBJ whole genome shotgun (WGS) entry which is preliminary data.</text>
</comment>
<dbReference type="RefSeq" id="WP_037438028.1">
    <property type="nucleotide sequence ID" value="NZ_JNFF01000014.1"/>
</dbReference>
<accession>A0A081PLD3</accession>
<dbReference type="OrthoDB" id="767528at2"/>
<proteinExistence type="predicted"/>
<dbReference type="Proteomes" id="UP000028007">
    <property type="component" value="Unassembled WGS sequence"/>
</dbReference>
<dbReference type="EMBL" id="JNFF01000014">
    <property type="protein sequence ID" value="KEQ31506.1"/>
    <property type="molecule type" value="Genomic_DNA"/>
</dbReference>